<organism evidence="2 3">
    <name type="scientific">Jannaschia pagri</name>
    <dbReference type="NCBI Taxonomy" id="2829797"/>
    <lineage>
        <taxon>Bacteria</taxon>
        <taxon>Pseudomonadati</taxon>
        <taxon>Pseudomonadota</taxon>
        <taxon>Alphaproteobacteria</taxon>
        <taxon>Rhodobacterales</taxon>
        <taxon>Roseobacteraceae</taxon>
        <taxon>Jannaschia</taxon>
    </lineage>
</organism>
<keyword evidence="3" id="KW-1185">Reference proteome</keyword>
<evidence type="ECO:0000256" key="1">
    <source>
        <dbReference type="SAM" id="SignalP"/>
    </source>
</evidence>
<evidence type="ECO:0008006" key="4">
    <source>
        <dbReference type="Google" id="ProtNLM"/>
    </source>
</evidence>
<evidence type="ECO:0000313" key="2">
    <source>
        <dbReference type="EMBL" id="GIT94541.1"/>
    </source>
</evidence>
<gene>
    <name evidence="2" type="ORF">JANAI62_11640</name>
</gene>
<sequence length="81" mass="8681">MRFLLVGALIALAACAQSLRNPVADPDRYVTTDAPIPFAVRQLLPSGVLPSDVRVWENCYGFVAGGTVYPVLNPAGTQYCI</sequence>
<feature type="chain" id="PRO_5045709474" description="Lipoprotein" evidence="1">
    <location>
        <begin position="17"/>
        <end position="81"/>
    </location>
</feature>
<evidence type="ECO:0000313" key="3">
    <source>
        <dbReference type="Proteomes" id="UP000786693"/>
    </source>
</evidence>
<protein>
    <recommendedName>
        <fullName evidence="4">Lipoprotein</fullName>
    </recommendedName>
</protein>
<dbReference type="EMBL" id="BPFH01000002">
    <property type="protein sequence ID" value="GIT94541.1"/>
    <property type="molecule type" value="Genomic_DNA"/>
</dbReference>
<dbReference type="RefSeq" id="WP_220748070.1">
    <property type="nucleotide sequence ID" value="NZ_BPFH01000002.1"/>
</dbReference>
<dbReference type="Proteomes" id="UP000786693">
    <property type="component" value="Unassembled WGS sequence"/>
</dbReference>
<dbReference type="PROSITE" id="PS51257">
    <property type="entry name" value="PROKAR_LIPOPROTEIN"/>
    <property type="match status" value="1"/>
</dbReference>
<name>A0ABQ4NJG5_9RHOB</name>
<feature type="signal peptide" evidence="1">
    <location>
        <begin position="1"/>
        <end position="16"/>
    </location>
</feature>
<accession>A0ABQ4NJG5</accession>
<keyword evidence="1" id="KW-0732">Signal</keyword>
<proteinExistence type="predicted"/>
<reference evidence="2 3" key="1">
    <citation type="submission" date="2021-05" db="EMBL/GenBank/DDBJ databases">
        <title>Bacteria Genome sequencing.</title>
        <authorList>
            <person name="Takabe Y."/>
            <person name="Nakajima Y."/>
            <person name="Suzuki S."/>
            <person name="Shiozaki T."/>
        </authorList>
    </citation>
    <scope>NUCLEOTIDE SEQUENCE [LARGE SCALE GENOMIC DNA]</scope>
    <source>
        <strain evidence="2 3">AI_62</strain>
    </source>
</reference>
<comment type="caution">
    <text evidence="2">The sequence shown here is derived from an EMBL/GenBank/DDBJ whole genome shotgun (WGS) entry which is preliminary data.</text>
</comment>